<feature type="transmembrane region" description="Helical" evidence="12">
    <location>
        <begin position="688"/>
        <end position="707"/>
    </location>
</feature>
<evidence type="ECO:0000256" key="5">
    <source>
        <dbReference type="ARBA" id="ARBA00022737"/>
    </source>
</evidence>
<feature type="transmembrane region" description="Helical" evidence="12">
    <location>
        <begin position="1437"/>
        <end position="1456"/>
    </location>
</feature>
<keyword evidence="9 12" id="KW-0472">Membrane</keyword>
<evidence type="ECO:0000256" key="4">
    <source>
        <dbReference type="ARBA" id="ARBA00022692"/>
    </source>
</evidence>
<comment type="caution">
    <text evidence="14">The sequence shown here is derived from an EMBL/GenBank/DDBJ whole genome shotgun (WGS) entry which is preliminary data.</text>
</comment>
<keyword evidence="4 12" id="KW-0812">Transmembrane</keyword>
<evidence type="ECO:0000256" key="10">
    <source>
        <dbReference type="ARBA" id="ARBA00037747"/>
    </source>
</evidence>
<dbReference type="InterPro" id="IPR003593">
    <property type="entry name" value="AAA+_ATPase"/>
</dbReference>
<dbReference type="PANTHER" id="PTHR48040">
    <property type="entry name" value="PLEIOTROPIC DRUG RESISTANCE PROTEIN 1-LIKE ISOFORM X1"/>
    <property type="match status" value="1"/>
</dbReference>
<evidence type="ECO:0000256" key="6">
    <source>
        <dbReference type="ARBA" id="ARBA00022741"/>
    </source>
</evidence>
<dbReference type="GO" id="GO:0005524">
    <property type="term" value="F:ATP binding"/>
    <property type="evidence" value="ECO:0007669"/>
    <property type="project" value="UniProtKB-KW"/>
</dbReference>
<feature type="transmembrane region" description="Helical" evidence="12">
    <location>
        <begin position="1353"/>
        <end position="1372"/>
    </location>
</feature>
<sequence length="1465" mass="165601">MEGAMEKVWESGRRASRSISRGMGMDAWGVDDAFVPPHHQSRSRSRRAGGSRGADDDEEALRWAAIERLPTYSRVRTAILSSAADQFKEVDVRKLAVGDRQEFIERVFRVADEDNQRFLQKLRNRIDRVGIELPTVEVRFEQVTVQAKCHVGSRALPTLLNTARNVAEGALGLCGLRLGRQATLTILKDVSGVVRPSRMTLLLGPPSSGKTTLLLALAGKLDPALRRAGEVTYNGFALGEFVPQKTAAYISQTDVHVGEMTVKETLDFSARCQGVGTKYDLMTELTRREKEAGIRPEPEVDLFMKATSMEGVQSSLQTDYTLRILGLDICADTIVGDQMQRGISGGQKKRVTTGEMIVGPTKIVHLGEATILMSLLQPAPETYDLFDDIILLSEGQIVYQGPREYVLEFFETCGFRCPERKGTADFLQEVTSRKDQEQYWADKQRPYRYISVPEFAQRFKRFHVGLQLENHLSLPFDKSRCHQAALVFSKHSVSTTELLKASFDKEWLLIKRNSFVYIFKTIQLIIVALIASTVFLRTHMHTRNVDDGFVYIGALLFSLIVNMFNGFAELSLAITRLPVFYKHRDLLFYPAWIFTLPNVVLRIPFSIIESVVWVLVTYYTIGFAPEADRFFKHLLLVFLIQQMAGGLFRAIAGLCRSMTIAQTGGALFLLIFFVLGGFLLPKGFIPKWWIWGYWISPLMYGFNALAVNEFYAPRWMNKFVMDQNGVPKRLGISMLEGANIFVDKNWYWIGAAGLLGFTIFFNVLFTLSLMYLNPLGKPQAVISEETAQEAEGNEHARGTVRNGSTKSKDGGHSKEMKEMRLSARLSNCSSNGVSRVMSIGSNEAAPRRGMVLPFNPLAMSFDNVNYYVDMPAEMKQQGVQDNRLQLLREVTGSFRPGVLTALMGVSGAGKTTLMDVLAGRKTGGYIEGDIRIAGYPKNQATFARISGYCEQNDIHSPQVTVRESLIYSAFLRLPEMIGDQEITDDIKIQFVDEVMELVELDNLKDALVGLPGITGLSTEQRKRLTIAVELVANPSIIFMDEPTSGLDARAAAIVMRTVRNTVDTGRTVVCTIHQPSIDIFEAFDELLLLKRGGQVIYSGQLGRNSQKMVEYFETIPGVPKIKGKYNPATWMLEVSSIAAEVRLKMDFAEYYKTSDLYKQNKVLVNQLSQPESGTSDLYFATQYSQSIIGQFKACLWKQWLTYWRSPDYNLVRFSFTLFVALLLGSIFWRIGTKMGDANTLRMVMGAMYTAVMFVGINNCSTVQPIVSIERTVFYRERAAGMYSAMPYAIAQVVMEIPYVFVQTTYYTLIVYAMMSFQWTAAKFFWFFFISYFSFLYFTFYGMMTVSISPNPEVAAIFAAAFYSLFNLFSGFFIPRPKIPRWWIWYYWICPLAWTVYGLIVTQYGDLEEVIEVPGESKQTISYYVTHHFGYHMNFMPVVAPVLVLFAAFFAFMYAVCIKKLNFQQR</sequence>
<evidence type="ECO:0000256" key="7">
    <source>
        <dbReference type="ARBA" id="ARBA00022840"/>
    </source>
</evidence>
<feature type="transmembrane region" description="Helical" evidence="12">
    <location>
        <begin position="588"/>
        <end position="621"/>
    </location>
</feature>
<organism evidence="14 15">
    <name type="scientific">Panicum virgatum</name>
    <name type="common">Blackwell switchgrass</name>
    <dbReference type="NCBI Taxonomy" id="38727"/>
    <lineage>
        <taxon>Eukaryota</taxon>
        <taxon>Viridiplantae</taxon>
        <taxon>Streptophyta</taxon>
        <taxon>Embryophyta</taxon>
        <taxon>Tracheophyta</taxon>
        <taxon>Spermatophyta</taxon>
        <taxon>Magnoliopsida</taxon>
        <taxon>Liliopsida</taxon>
        <taxon>Poales</taxon>
        <taxon>Poaceae</taxon>
        <taxon>PACMAD clade</taxon>
        <taxon>Panicoideae</taxon>
        <taxon>Panicodae</taxon>
        <taxon>Paniceae</taxon>
        <taxon>Panicinae</taxon>
        <taxon>Panicum</taxon>
        <taxon>Panicum sect. Hiantes</taxon>
    </lineage>
</organism>
<dbReference type="GO" id="GO:0140359">
    <property type="term" value="F:ABC-type transporter activity"/>
    <property type="evidence" value="ECO:0007669"/>
    <property type="project" value="InterPro"/>
</dbReference>
<feature type="transmembrane region" description="Helical" evidence="12">
    <location>
        <begin position="1242"/>
        <end position="1260"/>
    </location>
</feature>
<feature type="compositionally biased region" description="Basic and acidic residues" evidence="11">
    <location>
        <begin position="806"/>
        <end position="815"/>
    </location>
</feature>
<feature type="transmembrane region" description="Helical" evidence="12">
    <location>
        <begin position="660"/>
        <end position="681"/>
    </location>
</feature>
<gene>
    <name evidence="14" type="ORF">PVAP13_4KG267400</name>
</gene>
<feature type="transmembrane region" description="Helical" evidence="12">
    <location>
        <begin position="548"/>
        <end position="568"/>
    </location>
</feature>
<dbReference type="EMBL" id="CM029043">
    <property type="protein sequence ID" value="KAG2612264.1"/>
    <property type="molecule type" value="Genomic_DNA"/>
</dbReference>
<evidence type="ECO:0000313" key="14">
    <source>
        <dbReference type="EMBL" id="KAG2612264.1"/>
    </source>
</evidence>
<evidence type="ECO:0000256" key="3">
    <source>
        <dbReference type="ARBA" id="ARBA00022448"/>
    </source>
</evidence>
<dbReference type="SMART" id="SM00382">
    <property type="entry name" value="AAA"/>
    <property type="match status" value="2"/>
</dbReference>
<evidence type="ECO:0000256" key="8">
    <source>
        <dbReference type="ARBA" id="ARBA00022989"/>
    </source>
</evidence>
<keyword evidence="7" id="KW-0067">ATP-binding</keyword>
<reference evidence="14" key="1">
    <citation type="submission" date="2020-05" db="EMBL/GenBank/DDBJ databases">
        <title>WGS assembly of Panicum virgatum.</title>
        <authorList>
            <person name="Lovell J.T."/>
            <person name="Jenkins J."/>
            <person name="Shu S."/>
            <person name="Juenger T.E."/>
            <person name="Schmutz J."/>
        </authorList>
    </citation>
    <scope>NUCLEOTIDE SEQUENCE</scope>
    <source>
        <strain evidence="14">AP13</strain>
    </source>
</reference>
<evidence type="ECO:0000256" key="2">
    <source>
        <dbReference type="ARBA" id="ARBA00006012"/>
    </source>
</evidence>
<dbReference type="PANTHER" id="PTHR48040:SF28">
    <property type="entry name" value="ABC TRANSPORTER G FAMILY MEMBER 39-LIKE"/>
    <property type="match status" value="1"/>
</dbReference>
<keyword evidence="5" id="KW-0677">Repeat</keyword>
<keyword evidence="3" id="KW-0813">Transport</keyword>
<feature type="compositionally biased region" description="Basic residues" evidence="11">
    <location>
        <begin position="39"/>
        <end position="49"/>
    </location>
</feature>
<dbReference type="GO" id="GO:0016887">
    <property type="term" value="F:ATP hydrolysis activity"/>
    <property type="evidence" value="ECO:0007669"/>
    <property type="project" value="InterPro"/>
</dbReference>
<dbReference type="InterPro" id="IPR013525">
    <property type="entry name" value="ABC2_TM"/>
</dbReference>
<feature type="domain" description="ABC transporter" evidence="13">
    <location>
        <begin position="171"/>
        <end position="443"/>
    </location>
</feature>
<evidence type="ECO:0000256" key="11">
    <source>
        <dbReference type="SAM" id="MobiDB-lite"/>
    </source>
</evidence>
<dbReference type="Gene3D" id="3.40.50.300">
    <property type="entry name" value="P-loop containing nucleotide triphosphate hydrolases"/>
    <property type="match status" value="2"/>
</dbReference>
<feature type="transmembrane region" description="Helical" evidence="12">
    <location>
        <begin position="1323"/>
        <end position="1347"/>
    </location>
</feature>
<keyword evidence="15" id="KW-1185">Reference proteome</keyword>
<dbReference type="Pfam" id="PF19055">
    <property type="entry name" value="ABC2_membrane_7"/>
    <property type="match status" value="1"/>
</dbReference>
<feature type="transmembrane region" description="Helical" evidence="12">
    <location>
        <begin position="633"/>
        <end position="654"/>
    </location>
</feature>
<dbReference type="SUPFAM" id="SSF52540">
    <property type="entry name" value="P-loop containing nucleoside triphosphate hydrolases"/>
    <property type="match status" value="2"/>
</dbReference>
<feature type="region of interest" description="Disordered" evidence="11">
    <location>
        <begin position="30"/>
        <end position="54"/>
    </location>
</feature>
<feature type="transmembrane region" description="Helical" evidence="12">
    <location>
        <begin position="515"/>
        <end position="536"/>
    </location>
</feature>
<evidence type="ECO:0000313" key="15">
    <source>
        <dbReference type="Proteomes" id="UP000823388"/>
    </source>
</evidence>
<dbReference type="Pfam" id="PF14510">
    <property type="entry name" value="ABC_trans_N"/>
    <property type="match status" value="1"/>
</dbReference>
<dbReference type="Pfam" id="PF08370">
    <property type="entry name" value="PDR_assoc"/>
    <property type="match status" value="1"/>
</dbReference>
<name>A0A8T0TU42_PANVG</name>
<dbReference type="InterPro" id="IPR043926">
    <property type="entry name" value="ABCG_dom"/>
</dbReference>
<feature type="transmembrane region" description="Helical" evidence="12">
    <location>
        <begin position="1210"/>
        <end position="1230"/>
    </location>
</feature>
<dbReference type="Pfam" id="PF00005">
    <property type="entry name" value="ABC_tran"/>
    <property type="match status" value="2"/>
</dbReference>
<feature type="transmembrane region" description="Helical" evidence="12">
    <location>
        <begin position="1384"/>
        <end position="1404"/>
    </location>
</feature>
<evidence type="ECO:0000256" key="12">
    <source>
        <dbReference type="SAM" id="Phobius"/>
    </source>
</evidence>
<comment type="subcellular location">
    <subcellularLocation>
        <location evidence="1">Membrane</location>
        <topology evidence="1">Multi-pass membrane protein</topology>
    </subcellularLocation>
</comment>
<evidence type="ECO:0000256" key="9">
    <source>
        <dbReference type="ARBA" id="ARBA00023136"/>
    </source>
</evidence>
<feature type="transmembrane region" description="Helical" evidence="12">
    <location>
        <begin position="1296"/>
        <end position="1316"/>
    </location>
</feature>
<feature type="region of interest" description="Disordered" evidence="11">
    <location>
        <begin position="786"/>
        <end position="815"/>
    </location>
</feature>
<feature type="domain" description="ABC transporter" evidence="13">
    <location>
        <begin position="859"/>
        <end position="1117"/>
    </location>
</feature>
<dbReference type="InterPro" id="IPR013581">
    <property type="entry name" value="PDR_assoc"/>
</dbReference>
<keyword evidence="8 12" id="KW-1133">Transmembrane helix</keyword>
<dbReference type="InterPro" id="IPR003439">
    <property type="entry name" value="ABC_transporter-like_ATP-bd"/>
</dbReference>
<dbReference type="Proteomes" id="UP000823388">
    <property type="component" value="Chromosome 4K"/>
</dbReference>
<dbReference type="GO" id="GO:0016020">
    <property type="term" value="C:membrane"/>
    <property type="evidence" value="ECO:0007669"/>
    <property type="project" value="UniProtKB-SubCell"/>
</dbReference>
<dbReference type="InterPro" id="IPR029481">
    <property type="entry name" value="ABC_trans_N"/>
</dbReference>
<feature type="transmembrane region" description="Helical" evidence="12">
    <location>
        <begin position="746"/>
        <end position="772"/>
    </location>
</feature>
<protein>
    <recommendedName>
        <fullName evidence="13">ABC transporter domain-containing protein</fullName>
    </recommendedName>
</protein>
<dbReference type="InterPro" id="IPR027417">
    <property type="entry name" value="P-loop_NTPase"/>
</dbReference>
<dbReference type="FunFam" id="3.40.50.300:FF:000179">
    <property type="entry name" value="ABC transporter G family member 34"/>
    <property type="match status" value="1"/>
</dbReference>
<dbReference type="InterPro" id="IPR034003">
    <property type="entry name" value="ABCG_PDR_2"/>
</dbReference>
<dbReference type="PROSITE" id="PS50893">
    <property type="entry name" value="ABC_TRANSPORTER_2"/>
    <property type="match status" value="2"/>
</dbReference>
<dbReference type="CDD" id="cd03232">
    <property type="entry name" value="ABCG_PDR_domain2"/>
    <property type="match status" value="1"/>
</dbReference>
<keyword evidence="6" id="KW-0547">Nucleotide-binding</keyword>
<proteinExistence type="inferred from homology"/>
<dbReference type="Pfam" id="PF01061">
    <property type="entry name" value="ABC2_membrane"/>
    <property type="match status" value="2"/>
</dbReference>
<comment type="similarity">
    <text evidence="2">Belongs to the ABC transporter superfamily. ABCG family. PDR (TC 3.A.1.205) subfamily.</text>
</comment>
<comment type="function">
    <text evidence="10">May be a general defense protein.</text>
</comment>
<accession>A0A8T0TU42</accession>
<evidence type="ECO:0000256" key="1">
    <source>
        <dbReference type="ARBA" id="ARBA00004141"/>
    </source>
</evidence>
<evidence type="ECO:0000259" key="13">
    <source>
        <dbReference type="PROSITE" id="PS50893"/>
    </source>
</evidence>
<dbReference type="FunFam" id="3.40.50.300:FF:000059">
    <property type="entry name" value="ABC transporter G family member 40"/>
    <property type="match status" value="1"/>
</dbReference>